<dbReference type="Proteomes" id="UP001055072">
    <property type="component" value="Unassembled WGS sequence"/>
</dbReference>
<gene>
    <name evidence="1" type="ORF">BDY19DRAFT_894860</name>
</gene>
<organism evidence="1 2">
    <name type="scientific">Irpex rosettiformis</name>
    <dbReference type="NCBI Taxonomy" id="378272"/>
    <lineage>
        <taxon>Eukaryota</taxon>
        <taxon>Fungi</taxon>
        <taxon>Dikarya</taxon>
        <taxon>Basidiomycota</taxon>
        <taxon>Agaricomycotina</taxon>
        <taxon>Agaricomycetes</taxon>
        <taxon>Polyporales</taxon>
        <taxon>Irpicaceae</taxon>
        <taxon>Irpex</taxon>
    </lineage>
</organism>
<keyword evidence="2" id="KW-1185">Reference proteome</keyword>
<dbReference type="EMBL" id="MU274924">
    <property type="protein sequence ID" value="KAI0086332.1"/>
    <property type="molecule type" value="Genomic_DNA"/>
</dbReference>
<accession>A0ACB8TW87</accession>
<protein>
    <submittedName>
        <fullName evidence="1">SHQ1-domain-containing protein</fullName>
    </submittedName>
</protein>
<evidence type="ECO:0000313" key="2">
    <source>
        <dbReference type="Proteomes" id="UP001055072"/>
    </source>
</evidence>
<evidence type="ECO:0000313" key="1">
    <source>
        <dbReference type="EMBL" id="KAI0086332.1"/>
    </source>
</evidence>
<comment type="caution">
    <text evidence="1">The sequence shown here is derived from an EMBL/GenBank/DDBJ whole genome shotgun (WGS) entry which is preliminary data.</text>
</comment>
<reference evidence="1" key="1">
    <citation type="journal article" date="2021" name="Environ. Microbiol.">
        <title>Gene family expansions and transcriptome signatures uncover fungal adaptations to wood decay.</title>
        <authorList>
            <person name="Hage H."/>
            <person name="Miyauchi S."/>
            <person name="Viragh M."/>
            <person name="Drula E."/>
            <person name="Min B."/>
            <person name="Chaduli D."/>
            <person name="Navarro D."/>
            <person name="Favel A."/>
            <person name="Norest M."/>
            <person name="Lesage-Meessen L."/>
            <person name="Balint B."/>
            <person name="Merenyi Z."/>
            <person name="de Eugenio L."/>
            <person name="Morin E."/>
            <person name="Martinez A.T."/>
            <person name="Baldrian P."/>
            <person name="Stursova M."/>
            <person name="Martinez M.J."/>
            <person name="Novotny C."/>
            <person name="Magnuson J.K."/>
            <person name="Spatafora J.W."/>
            <person name="Maurice S."/>
            <person name="Pangilinan J."/>
            <person name="Andreopoulos W."/>
            <person name="LaButti K."/>
            <person name="Hundley H."/>
            <person name="Na H."/>
            <person name="Kuo A."/>
            <person name="Barry K."/>
            <person name="Lipzen A."/>
            <person name="Henrissat B."/>
            <person name="Riley R."/>
            <person name="Ahrendt S."/>
            <person name="Nagy L.G."/>
            <person name="Grigoriev I.V."/>
            <person name="Martin F."/>
            <person name="Rosso M.N."/>
        </authorList>
    </citation>
    <scope>NUCLEOTIDE SEQUENCE</scope>
    <source>
        <strain evidence="1">CBS 384.51</strain>
    </source>
</reference>
<proteinExistence type="predicted"/>
<name>A0ACB8TW87_9APHY</name>
<sequence length="472" mass="53728">MITPRFSCSQTETSVVVSVYCPSVRASDVELNVDDTLFTLHINPYFLRLNFTHALQDDDEASSASYDPSSGYLTVSLTKAVRGQNFEDLDLLAKLLAPRKSERTEETPLIEVLDSQESVSQDDELAARTEGLSLADQEIFEAAENDWQIKQELPTSEPSLKTSVKQSYGFLNLYTGYFQHVEHTENEVNELGADAETSRPSERRQRRLKHENDKFDEEHYIADFADDEYIVELCNWEHPFSSLETDWSYTEEEKLSMLRLPRKEYLISPVQNHHLYLTLLMLLFSYAYDSRTTQKDPTPESPWTICSLTAAFSALDPAPYTPSRNSSSGHFDVDELIATFATSYRRSLVFPLHRSYALAEACKADVASFLLGGRRLVVRCLLELKDILDHHDVYYVYSKIWLADFCLWAQAYASDEAFAQLASVVSSLKVPKSLLGWDLDELEALVDDNTSRESDSDDESEDEVEQMLPAQI</sequence>